<evidence type="ECO:0000313" key="4">
    <source>
        <dbReference type="Proteomes" id="UP001107558"/>
    </source>
</evidence>
<dbReference type="EMBL" id="JADBJN010000004">
    <property type="protein sequence ID" value="KAG5668283.1"/>
    <property type="molecule type" value="Genomic_DNA"/>
</dbReference>
<sequence length="100" mass="11141">MAQIDSVKNKHVIEWLILWLLFPLSQCSEFPDRECCDPVFPFDITDPEPLPPLPTTTITSSLSNGQNSAGSNSLQQHGAQALPGRSGYFYCNNLSNTYKH</sequence>
<keyword evidence="4" id="KW-1185">Reference proteome</keyword>
<dbReference type="OrthoDB" id="7492018at2759"/>
<evidence type="ECO:0000313" key="3">
    <source>
        <dbReference type="EMBL" id="KAG5668283.1"/>
    </source>
</evidence>
<feature type="chain" id="PRO_5039921095" evidence="2">
    <location>
        <begin position="28"/>
        <end position="100"/>
    </location>
</feature>
<dbReference type="AlphaFoldDB" id="A0A9J6BFM1"/>
<gene>
    <name evidence="3" type="ORF">PVAND_016230</name>
</gene>
<feature type="signal peptide" evidence="2">
    <location>
        <begin position="1"/>
        <end position="27"/>
    </location>
</feature>
<reference evidence="3" key="1">
    <citation type="submission" date="2021-03" db="EMBL/GenBank/DDBJ databases">
        <title>Chromosome level genome of the anhydrobiotic midge Polypedilum vanderplanki.</title>
        <authorList>
            <person name="Yoshida Y."/>
            <person name="Kikawada T."/>
            <person name="Gusev O."/>
        </authorList>
    </citation>
    <scope>NUCLEOTIDE SEQUENCE</scope>
    <source>
        <strain evidence="3">NIAS01</strain>
        <tissue evidence="3">Whole body or cell culture</tissue>
    </source>
</reference>
<protein>
    <submittedName>
        <fullName evidence="3">Uncharacterized protein</fullName>
    </submittedName>
</protein>
<organism evidence="3 4">
    <name type="scientific">Polypedilum vanderplanki</name>
    <name type="common">Sleeping chironomid midge</name>
    <dbReference type="NCBI Taxonomy" id="319348"/>
    <lineage>
        <taxon>Eukaryota</taxon>
        <taxon>Metazoa</taxon>
        <taxon>Ecdysozoa</taxon>
        <taxon>Arthropoda</taxon>
        <taxon>Hexapoda</taxon>
        <taxon>Insecta</taxon>
        <taxon>Pterygota</taxon>
        <taxon>Neoptera</taxon>
        <taxon>Endopterygota</taxon>
        <taxon>Diptera</taxon>
        <taxon>Nematocera</taxon>
        <taxon>Chironomoidea</taxon>
        <taxon>Chironomidae</taxon>
        <taxon>Chironominae</taxon>
        <taxon>Polypedilum</taxon>
        <taxon>Polypedilum</taxon>
    </lineage>
</organism>
<accession>A0A9J6BFM1</accession>
<dbReference type="Proteomes" id="UP001107558">
    <property type="component" value="Chromosome 4"/>
</dbReference>
<comment type="caution">
    <text evidence="3">The sequence shown here is derived from an EMBL/GenBank/DDBJ whole genome shotgun (WGS) entry which is preliminary data.</text>
</comment>
<evidence type="ECO:0000256" key="2">
    <source>
        <dbReference type="SAM" id="SignalP"/>
    </source>
</evidence>
<feature type="region of interest" description="Disordered" evidence="1">
    <location>
        <begin position="53"/>
        <end position="86"/>
    </location>
</feature>
<name>A0A9J6BFM1_POLVA</name>
<keyword evidence="2" id="KW-0732">Signal</keyword>
<proteinExistence type="predicted"/>
<feature type="compositionally biased region" description="Polar residues" evidence="1">
    <location>
        <begin position="60"/>
        <end position="78"/>
    </location>
</feature>
<evidence type="ECO:0000256" key="1">
    <source>
        <dbReference type="SAM" id="MobiDB-lite"/>
    </source>
</evidence>